<evidence type="ECO:0008006" key="2">
    <source>
        <dbReference type="Google" id="ProtNLM"/>
    </source>
</evidence>
<dbReference type="EMBL" id="PP542043">
    <property type="protein sequence ID" value="XDO02307.1"/>
    <property type="molecule type" value="Genomic_DNA"/>
</dbReference>
<reference evidence="1" key="1">
    <citation type="submission" date="2024-03" db="EMBL/GenBank/DDBJ databases">
        <title>Eukaryotic viruses encode the ribosomal protein eL40.</title>
        <authorList>
            <person name="Thomy J."/>
            <person name="Schvarcz C.R."/>
            <person name="McBeain K.A."/>
            <person name="Edwards K.F."/>
            <person name="Steward G.F."/>
        </authorList>
    </citation>
    <scope>NUCLEOTIDE SEQUENCE</scope>
    <source>
        <strain evidence="1">FloV-SA2</strain>
    </source>
</reference>
<gene>
    <name evidence="1" type="ORF">FloV-SA2_00489</name>
</gene>
<dbReference type="SUPFAM" id="SSF51197">
    <property type="entry name" value="Clavaminate synthase-like"/>
    <property type="match status" value="1"/>
</dbReference>
<sequence length="235" mass="27735">MNNFNFSEEMVYGKKHLCKLKYDISKYKFIEYVENLFGTTLDNLHNIQNQEYELFTKVGKDSNTEFHKKFYKKLNEGWDIQNEYDKFIKNEILPFLELNEAMVQKFPTFRVMLPNNVAIVVNHHDSNELYKHPIGEINFIMGLTNMYDSNTVNVETMPRLNEYKKIILNAGETICFNGNLCNHNNEINKTGKTRVSLDFRILPLNYYETNYNKCSATTNTKYIEGGYYKKVTLNT</sequence>
<protein>
    <recommendedName>
        <fullName evidence="2">Fe2OG dioxygenase domain-containing protein</fullName>
    </recommendedName>
</protein>
<proteinExistence type="predicted"/>
<name>A0AB39JCC8_9VIRU</name>
<organism evidence="1">
    <name type="scientific">Florenciella sp. virus SA2</name>
    <dbReference type="NCBI Taxonomy" id="3240092"/>
    <lineage>
        <taxon>Viruses</taxon>
    </lineage>
</organism>
<evidence type="ECO:0000313" key="1">
    <source>
        <dbReference type="EMBL" id="XDO02307.1"/>
    </source>
</evidence>
<accession>A0AB39JCC8</accession>